<dbReference type="PROSITE" id="PS01129">
    <property type="entry name" value="PSI_RLU"/>
    <property type="match status" value="1"/>
</dbReference>
<gene>
    <name evidence="11" type="ORF">BSL78_00420</name>
</gene>
<dbReference type="InterPro" id="IPR006145">
    <property type="entry name" value="PsdUridine_synth_RsuA/RluA"/>
</dbReference>
<evidence type="ECO:0000256" key="5">
    <source>
        <dbReference type="ARBA" id="ARBA00057241"/>
    </source>
</evidence>
<evidence type="ECO:0000256" key="7">
    <source>
        <dbReference type="PROSITE-ProRule" id="PRU00182"/>
    </source>
</evidence>
<sequence length="428" mass="48783">MSLRLPSILGSLSGRLKMMSSSSVEATTAKQLLVNCKDEEIVPTRGKRKPLSKDGRNHPKKMFKSSYEERFGETSYFLDAGFRRVVPYVYAFETHAKGRWYERKLLDIFKTEFRLETPEFYAKAIQMGLIKVNGQKTTADYVVKSNDFLHSKVHRHEPPVTSDPIEIVENTDEFVVVNKPPSIPVHPCGKYRHNTIVFLLAKEHNLTRLHTIHRLDRLTSGLLMFAKTKSVSQRVDAYVRERKLKKTYVCKVVGEFPSHSVECNKPIFIVSHKIGICRVSPDGKPCKTNFQRISYDGETSIVKCFPETGRMHQIRVHLQYLGHPIQNDPLYNNTVWGAGRGHGGCKDLSDQELLTRLVDQHDKEKTTKINEMRKEAAVEINDKQDSLRNIEGRGSTSPQQDIAVHGNEAQPHKKLESIDDTLDDGQTS</sequence>
<keyword evidence="4 8" id="KW-0413">Isomerase</keyword>
<protein>
    <recommendedName>
        <fullName evidence="8">Pseudouridine synthase</fullName>
        <ecNumber evidence="8">5.4.99.-</ecNumber>
    </recommendedName>
</protein>
<comment type="function">
    <text evidence="8">Responsible for synthesis of pseudouridine from uracil.</text>
</comment>
<keyword evidence="2" id="KW-0597">Phosphoprotein</keyword>
<evidence type="ECO:0000256" key="8">
    <source>
        <dbReference type="RuleBase" id="RU362028"/>
    </source>
</evidence>
<proteinExistence type="inferred from homology"/>
<feature type="compositionally biased region" description="Basic and acidic residues" evidence="9">
    <location>
        <begin position="382"/>
        <end position="391"/>
    </location>
</feature>
<feature type="compositionally biased region" description="Acidic residues" evidence="9">
    <location>
        <begin position="418"/>
        <end position="428"/>
    </location>
</feature>
<dbReference type="Gene3D" id="3.30.2350.10">
    <property type="entry name" value="Pseudouridine synthase"/>
    <property type="match status" value="1"/>
</dbReference>
<evidence type="ECO:0000313" key="12">
    <source>
        <dbReference type="Proteomes" id="UP000230750"/>
    </source>
</evidence>
<reference evidence="11 12" key="1">
    <citation type="journal article" date="2017" name="PLoS Biol.">
        <title>The sea cucumber genome provides insights into morphological evolution and visceral regeneration.</title>
        <authorList>
            <person name="Zhang X."/>
            <person name="Sun L."/>
            <person name="Yuan J."/>
            <person name="Sun Y."/>
            <person name="Gao Y."/>
            <person name="Zhang L."/>
            <person name="Li S."/>
            <person name="Dai H."/>
            <person name="Hamel J.F."/>
            <person name="Liu C."/>
            <person name="Yu Y."/>
            <person name="Liu S."/>
            <person name="Lin W."/>
            <person name="Guo K."/>
            <person name="Jin S."/>
            <person name="Xu P."/>
            <person name="Storey K.B."/>
            <person name="Huan P."/>
            <person name="Zhang T."/>
            <person name="Zhou Y."/>
            <person name="Zhang J."/>
            <person name="Lin C."/>
            <person name="Li X."/>
            <person name="Xing L."/>
            <person name="Huo D."/>
            <person name="Sun M."/>
            <person name="Wang L."/>
            <person name="Mercier A."/>
            <person name="Li F."/>
            <person name="Yang H."/>
            <person name="Xiang J."/>
        </authorList>
    </citation>
    <scope>NUCLEOTIDE SEQUENCE [LARGE SCALE GENOMIC DNA]</scope>
    <source>
        <strain evidence="11">Shaxun</strain>
        <tissue evidence="11">Muscle</tissue>
    </source>
</reference>
<dbReference type="EC" id="5.4.99.-" evidence="8"/>
<dbReference type="SUPFAM" id="SSF55120">
    <property type="entry name" value="Pseudouridine synthase"/>
    <property type="match status" value="1"/>
</dbReference>
<dbReference type="Proteomes" id="UP000230750">
    <property type="component" value="Unassembled WGS sequence"/>
</dbReference>
<dbReference type="GO" id="GO:0009982">
    <property type="term" value="F:pseudouridine synthase activity"/>
    <property type="evidence" value="ECO:0007669"/>
    <property type="project" value="InterPro"/>
</dbReference>
<dbReference type="GO" id="GO:0000455">
    <property type="term" value="P:enzyme-directed rRNA pseudouridine synthesis"/>
    <property type="evidence" value="ECO:0007669"/>
    <property type="project" value="TreeGrafter"/>
</dbReference>
<dbReference type="InterPro" id="IPR020103">
    <property type="entry name" value="PsdUridine_synth_cat_dom_sf"/>
</dbReference>
<keyword evidence="7" id="KW-0694">RNA-binding</keyword>
<dbReference type="PANTHER" id="PTHR21600">
    <property type="entry name" value="MITOCHONDRIAL RNA PSEUDOURIDINE SYNTHASE"/>
    <property type="match status" value="1"/>
</dbReference>
<evidence type="ECO:0000256" key="1">
    <source>
        <dbReference type="ARBA" id="ARBA00010876"/>
    </source>
</evidence>
<dbReference type="NCBIfam" id="TIGR00005">
    <property type="entry name" value="rluA_subfam"/>
    <property type="match status" value="1"/>
</dbReference>
<feature type="region of interest" description="Disordered" evidence="9">
    <location>
        <begin position="382"/>
        <end position="428"/>
    </location>
</feature>
<comment type="similarity">
    <text evidence="1 8">Belongs to the pseudouridine synthase RluA family.</text>
</comment>
<keyword evidence="12" id="KW-1185">Reference proteome</keyword>
<dbReference type="AlphaFoldDB" id="A0A2G8LQU0"/>
<accession>A0A2G8LQU0</accession>
<dbReference type="Pfam" id="PF00849">
    <property type="entry name" value="PseudoU_synth_2"/>
    <property type="match status" value="1"/>
</dbReference>
<comment type="caution">
    <text evidence="11">The sequence shown here is derived from an EMBL/GenBank/DDBJ whole genome shotgun (WGS) entry which is preliminary data.</text>
</comment>
<dbReference type="InterPro" id="IPR006225">
    <property type="entry name" value="PsdUridine_synth_RluC/D"/>
</dbReference>
<feature type="active site" evidence="6">
    <location>
        <position position="216"/>
    </location>
</feature>
<dbReference type="GO" id="GO:0003723">
    <property type="term" value="F:RNA binding"/>
    <property type="evidence" value="ECO:0007669"/>
    <property type="project" value="UniProtKB-KW"/>
</dbReference>
<evidence type="ECO:0000313" key="11">
    <source>
        <dbReference type="EMBL" id="PIK62628.1"/>
    </source>
</evidence>
<evidence type="ECO:0000256" key="4">
    <source>
        <dbReference type="ARBA" id="ARBA00023235"/>
    </source>
</evidence>
<comment type="catalytic activity">
    <reaction evidence="8">
        <text>a uridine in RNA = a pseudouridine in RNA</text>
        <dbReference type="Rhea" id="RHEA:48348"/>
        <dbReference type="Rhea" id="RHEA-COMP:12068"/>
        <dbReference type="Rhea" id="RHEA-COMP:12069"/>
        <dbReference type="ChEBI" id="CHEBI:65314"/>
        <dbReference type="ChEBI" id="CHEBI:65315"/>
    </reaction>
</comment>
<comment type="function">
    <text evidence="5">Pseudouridine synthase that catalyzes pseudouridylation of mRNAs.</text>
</comment>
<dbReference type="FunFam" id="3.30.2350.10:FF:000010">
    <property type="entry name" value="RNA pseudouridine synthase domain-containing 2"/>
    <property type="match status" value="1"/>
</dbReference>
<dbReference type="PROSITE" id="PS50889">
    <property type="entry name" value="S4"/>
    <property type="match status" value="1"/>
</dbReference>
<dbReference type="EMBL" id="MRZV01000008">
    <property type="protein sequence ID" value="PIK62628.1"/>
    <property type="molecule type" value="Genomic_DNA"/>
</dbReference>
<dbReference type="InterPro" id="IPR050188">
    <property type="entry name" value="RluA_PseudoU_synthase"/>
</dbReference>
<dbReference type="GO" id="GO:0006397">
    <property type="term" value="P:mRNA processing"/>
    <property type="evidence" value="ECO:0007669"/>
    <property type="project" value="UniProtKB-KW"/>
</dbReference>
<dbReference type="STRING" id="307972.A0A2G8LQU0"/>
<evidence type="ECO:0000256" key="9">
    <source>
        <dbReference type="SAM" id="MobiDB-lite"/>
    </source>
</evidence>
<keyword evidence="3" id="KW-0507">mRNA processing</keyword>
<dbReference type="CDD" id="cd02557">
    <property type="entry name" value="PseudoU_synth_ScRIB2"/>
    <property type="match status" value="1"/>
</dbReference>
<evidence type="ECO:0000256" key="2">
    <source>
        <dbReference type="ARBA" id="ARBA00022553"/>
    </source>
</evidence>
<dbReference type="PANTHER" id="PTHR21600:SF40">
    <property type="entry name" value="PSEUDOURIDYLATE SYNTHASE RPUSD2"/>
    <property type="match status" value="1"/>
</dbReference>
<evidence type="ECO:0000256" key="3">
    <source>
        <dbReference type="ARBA" id="ARBA00022664"/>
    </source>
</evidence>
<name>A0A2G8LQU0_STIJA</name>
<feature type="domain" description="Pseudouridine synthase RsuA/RluA-like" evidence="10">
    <location>
        <begin position="174"/>
        <end position="319"/>
    </location>
</feature>
<evidence type="ECO:0000259" key="10">
    <source>
        <dbReference type="Pfam" id="PF00849"/>
    </source>
</evidence>
<evidence type="ECO:0000256" key="6">
    <source>
        <dbReference type="PIRSR" id="PIRSR606225-1"/>
    </source>
</evidence>
<organism evidence="11 12">
    <name type="scientific">Stichopus japonicus</name>
    <name type="common">Sea cucumber</name>
    <dbReference type="NCBI Taxonomy" id="307972"/>
    <lineage>
        <taxon>Eukaryota</taxon>
        <taxon>Metazoa</taxon>
        <taxon>Echinodermata</taxon>
        <taxon>Eleutherozoa</taxon>
        <taxon>Echinozoa</taxon>
        <taxon>Holothuroidea</taxon>
        <taxon>Aspidochirotacea</taxon>
        <taxon>Aspidochirotida</taxon>
        <taxon>Stichopodidae</taxon>
        <taxon>Apostichopus</taxon>
    </lineage>
</organism>
<dbReference type="InterPro" id="IPR006224">
    <property type="entry name" value="PsdUridine_synth_RluA-like_CS"/>
</dbReference>
<dbReference type="OrthoDB" id="424794at2759"/>